<feature type="region of interest" description="Disordered" evidence="1">
    <location>
        <begin position="31"/>
        <end position="68"/>
    </location>
</feature>
<evidence type="ECO:0000256" key="1">
    <source>
        <dbReference type="SAM" id="MobiDB-lite"/>
    </source>
</evidence>
<gene>
    <name evidence="2" type="ORF">DR950_19020</name>
</gene>
<accession>A0A372ZV14</accession>
<keyword evidence="3" id="KW-1185">Reference proteome</keyword>
<protein>
    <submittedName>
        <fullName evidence="2">Uncharacterized protein</fullName>
    </submittedName>
</protein>
<reference evidence="2 3" key="1">
    <citation type="submission" date="2018-08" db="EMBL/GenBank/DDBJ databases">
        <title>Diversity &amp; Physiological Properties of Lignin-Decomposing Actinobacteria from Soil.</title>
        <authorList>
            <person name="Roh S.G."/>
            <person name="Kim S.B."/>
        </authorList>
    </citation>
    <scope>NUCLEOTIDE SEQUENCE [LARGE SCALE GENOMIC DNA]</scope>
    <source>
        <strain evidence="2 3">MMS17-GH009</strain>
    </source>
</reference>
<evidence type="ECO:0000313" key="3">
    <source>
        <dbReference type="Proteomes" id="UP000263377"/>
    </source>
</evidence>
<dbReference type="AlphaFoldDB" id="A0A372ZV14"/>
<organism evidence="2 3">
    <name type="scientific">Kitasatospora xanthocidica</name>
    <dbReference type="NCBI Taxonomy" id="83382"/>
    <lineage>
        <taxon>Bacteria</taxon>
        <taxon>Bacillati</taxon>
        <taxon>Actinomycetota</taxon>
        <taxon>Actinomycetes</taxon>
        <taxon>Kitasatosporales</taxon>
        <taxon>Streptomycetaceae</taxon>
        <taxon>Kitasatospora</taxon>
    </lineage>
</organism>
<dbReference type="Proteomes" id="UP000263377">
    <property type="component" value="Unassembled WGS sequence"/>
</dbReference>
<comment type="caution">
    <text evidence="2">The sequence shown here is derived from an EMBL/GenBank/DDBJ whole genome shotgun (WGS) entry which is preliminary data.</text>
</comment>
<proteinExistence type="predicted"/>
<name>A0A372ZV14_9ACTN</name>
<dbReference type="EMBL" id="QVIG01000001">
    <property type="protein sequence ID" value="RGD59601.1"/>
    <property type="molecule type" value="Genomic_DNA"/>
</dbReference>
<sequence length="68" mass="7189">MGDTLGELCDVFHSLPEGERQLVLGALGVTRAPGGPAPAPREARQRGRKTPLPAARSAPDIESSIEWV</sequence>
<evidence type="ECO:0000313" key="2">
    <source>
        <dbReference type="EMBL" id="RGD59601.1"/>
    </source>
</evidence>